<dbReference type="Proteomes" id="UP000019243">
    <property type="component" value="Unassembled WGS sequence"/>
</dbReference>
<evidence type="ECO:0000313" key="1">
    <source>
        <dbReference type="EMBL" id="EUJ41969.1"/>
    </source>
</evidence>
<dbReference type="OrthoDB" id="3196710at2"/>
<proteinExistence type="predicted"/>
<dbReference type="RefSeq" id="WP_035312979.1">
    <property type="nucleotide sequence ID" value="NZ_AODH01000004.1"/>
</dbReference>
<name>W7CQP8_9LIST</name>
<dbReference type="AlphaFoldDB" id="W7CQP8"/>
<reference evidence="1 2" key="1">
    <citation type="submission" date="2012-12" db="EMBL/GenBank/DDBJ databases">
        <title>Novel taxa of Listeriaceae from agricultural environments in the United States.</title>
        <authorList>
            <person name="den Bakker H.C."/>
            <person name="Allred A."/>
            <person name="Warchocki S."/>
            <person name="Wright E.M."/>
            <person name="Burrell A."/>
            <person name="Nightingale K.K."/>
            <person name="Kephart D."/>
            <person name="Wiedmann M."/>
        </authorList>
    </citation>
    <scope>NUCLEOTIDE SEQUENCE [LARGE SCALE GENOMIC DNA]</scope>
    <source>
        <strain evidence="1 2">FSL F6-1037</strain>
    </source>
</reference>
<sequence>MKNKTKIKRRYDNLVKIFDEIPEEKVRVAKPLMQRLAFMQVTLEKLEEEVNEYGPIILMENGKQVMNIENPAQKSYNAMINRYNAMYSKVLDLLPKNELTSIETDDGFDAFVGERGE</sequence>
<dbReference type="STRING" id="1265861.BCAMP_01120"/>
<comment type="caution">
    <text evidence="1">The sequence shown here is derived from an EMBL/GenBank/DDBJ whole genome shotgun (WGS) entry which is preliminary data.</text>
</comment>
<evidence type="ECO:0008006" key="3">
    <source>
        <dbReference type="Google" id="ProtNLM"/>
    </source>
</evidence>
<gene>
    <name evidence="1" type="ORF">BCAMP_01120</name>
</gene>
<dbReference type="EMBL" id="AODH01000004">
    <property type="protein sequence ID" value="EUJ41969.1"/>
    <property type="molecule type" value="Genomic_DNA"/>
</dbReference>
<organism evidence="1 2">
    <name type="scientific">Brochothrix campestris FSL F6-1037</name>
    <dbReference type="NCBI Taxonomy" id="1265861"/>
    <lineage>
        <taxon>Bacteria</taxon>
        <taxon>Bacillati</taxon>
        <taxon>Bacillota</taxon>
        <taxon>Bacilli</taxon>
        <taxon>Bacillales</taxon>
        <taxon>Listeriaceae</taxon>
        <taxon>Brochothrix</taxon>
    </lineage>
</organism>
<accession>W7CQP8</accession>
<evidence type="ECO:0000313" key="2">
    <source>
        <dbReference type="Proteomes" id="UP000019243"/>
    </source>
</evidence>
<protein>
    <recommendedName>
        <fullName evidence="3">P27 family phage terminase small subunit</fullName>
    </recommendedName>
</protein>
<keyword evidence="2" id="KW-1185">Reference proteome</keyword>